<feature type="compositionally biased region" description="Low complexity" evidence="1">
    <location>
        <begin position="140"/>
        <end position="166"/>
    </location>
</feature>
<name>A0ABR2HRV4_9PEZI</name>
<reference evidence="3 4" key="1">
    <citation type="journal article" date="2024" name="IMA Fungus">
        <title>Apiospora arundinis, a panoply of carbohydrate-active enzymes and secondary metabolites.</title>
        <authorList>
            <person name="Sorensen T."/>
            <person name="Petersen C."/>
            <person name="Muurmann A.T."/>
            <person name="Christiansen J.V."/>
            <person name="Brundto M.L."/>
            <person name="Overgaard C.K."/>
            <person name="Boysen A.T."/>
            <person name="Wollenberg R.D."/>
            <person name="Larsen T.O."/>
            <person name="Sorensen J.L."/>
            <person name="Nielsen K.L."/>
            <person name="Sondergaard T.E."/>
        </authorList>
    </citation>
    <scope>NUCLEOTIDE SEQUENCE [LARGE SCALE GENOMIC DNA]</scope>
    <source>
        <strain evidence="3 4">AAU 773</strain>
    </source>
</reference>
<comment type="caution">
    <text evidence="3">The sequence shown here is derived from an EMBL/GenBank/DDBJ whole genome shotgun (WGS) entry which is preliminary data.</text>
</comment>
<evidence type="ECO:0000313" key="3">
    <source>
        <dbReference type="EMBL" id="KAK8851797.1"/>
    </source>
</evidence>
<accession>A0ABR2HRV4</accession>
<feature type="compositionally biased region" description="Low complexity" evidence="1">
    <location>
        <begin position="180"/>
        <end position="198"/>
    </location>
</feature>
<feature type="chain" id="PRO_5047012262" evidence="2">
    <location>
        <begin position="27"/>
        <end position="237"/>
    </location>
</feature>
<keyword evidence="2" id="KW-0732">Signal</keyword>
<feature type="signal peptide" evidence="2">
    <location>
        <begin position="1"/>
        <end position="26"/>
    </location>
</feature>
<evidence type="ECO:0000256" key="1">
    <source>
        <dbReference type="SAM" id="MobiDB-lite"/>
    </source>
</evidence>
<evidence type="ECO:0000256" key="2">
    <source>
        <dbReference type="SAM" id="SignalP"/>
    </source>
</evidence>
<keyword evidence="4" id="KW-1185">Reference proteome</keyword>
<protein>
    <submittedName>
        <fullName evidence="3">Uncharacterized protein</fullName>
    </submittedName>
</protein>
<feature type="compositionally biased region" description="Polar residues" evidence="1">
    <location>
        <begin position="167"/>
        <end position="179"/>
    </location>
</feature>
<evidence type="ECO:0000313" key="4">
    <source>
        <dbReference type="Proteomes" id="UP001390339"/>
    </source>
</evidence>
<gene>
    <name evidence="3" type="ORF">PGQ11_014276</name>
</gene>
<organism evidence="3 4">
    <name type="scientific">Apiospora arundinis</name>
    <dbReference type="NCBI Taxonomy" id="335852"/>
    <lineage>
        <taxon>Eukaryota</taxon>
        <taxon>Fungi</taxon>
        <taxon>Dikarya</taxon>
        <taxon>Ascomycota</taxon>
        <taxon>Pezizomycotina</taxon>
        <taxon>Sordariomycetes</taxon>
        <taxon>Xylariomycetidae</taxon>
        <taxon>Amphisphaeriales</taxon>
        <taxon>Apiosporaceae</taxon>
        <taxon>Apiospora</taxon>
    </lineage>
</organism>
<dbReference type="EMBL" id="JAPCWZ010000009">
    <property type="protein sequence ID" value="KAK8851797.1"/>
    <property type="molecule type" value="Genomic_DNA"/>
</dbReference>
<proteinExistence type="predicted"/>
<sequence>MMRKTLLGTMSVWAAIPAVSPSVCLSEPPMALEAGISTVAAMSNGERCVSLMSFSDPDFLQLSYSFQPINCSGQQSMSFVVPPGVPNGEASVTCSQLTRTFPPEAATKSVQVVVSTTQIPNSTSEIVASTVPPPVKAISGTFGTSTATATAGSDTGTTSTRTDSSSMILQTDRTTSTPGTRSDAPRTSATSTAAEAKGAASLFEVSRGTRISTNMVAISVFTTLTIIRTAQSCTMSV</sequence>
<feature type="region of interest" description="Disordered" evidence="1">
    <location>
        <begin position="140"/>
        <end position="198"/>
    </location>
</feature>
<dbReference type="Proteomes" id="UP001390339">
    <property type="component" value="Unassembled WGS sequence"/>
</dbReference>